<reference evidence="2" key="1">
    <citation type="journal article" date="2021" name="Sci. Adv.">
        <title>The American lobster genome reveals insights on longevity, neural, and immune adaptations.</title>
        <authorList>
            <person name="Polinski J.M."/>
            <person name="Zimin A.V."/>
            <person name="Clark K.F."/>
            <person name="Kohn A.B."/>
            <person name="Sadowski N."/>
            <person name="Timp W."/>
            <person name="Ptitsyn A."/>
            <person name="Khanna P."/>
            <person name="Romanova D.Y."/>
            <person name="Williams P."/>
            <person name="Greenwood S.J."/>
            <person name="Moroz L.L."/>
            <person name="Walt D.R."/>
            <person name="Bodnar A.G."/>
        </authorList>
    </citation>
    <scope>NUCLEOTIDE SEQUENCE</scope>
    <source>
        <strain evidence="2">GMGI-L3</strain>
    </source>
</reference>
<sequence length="140" mass="15244">MCVRTRHHRGILSSPGGPVSDNSHRGSPGITKHQQEQGVARHQQWRLILGFASITTTTGQARAGSSRHRAAQFPKQSSPAPEMDLRLLLQEMLPARLAAGPQSINCRQGHGDKFSSRLKLGCMVGGQSGIMWVASGWWIV</sequence>
<name>A0A8J5JJ59_HOMAM</name>
<feature type="compositionally biased region" description="Basic residues" evidence="1">
    <location>
        <begin position="1"/>
        <end position="10"/>
    </location>
</feature>
<organism evidence="2 3">
    <name type="scientific">Homarus americanus</name>
    <name type="common">American lobster</name>
    <dbReference type="NCBI Taxonomy" id="6706"/>
    <lineage>
        <taxon>Eukaryota</taxon>
        <taxon>Metazoa</taxon>
        <taxon>Ecdysozoa</taxon>
        <taxon>Arthropoda</taxon>
        <taxon>Crustacea</taxon>
        <taxon>Multicrustacea</taxon>
        <taxon>Malacostraca</taxon>
        <taxon>Eumalacostraca</taxon>
        <taxon>Eucarida</taxon>
        <taxon>Decapoda</taxon>
        <taxon>Pleocyemata</taxon>
        <taxon>Astacidea</taxon>
        <taxon>Nephropoidea</taxon>
        <taxon>Nephropidae</taxon>
        <taxon>Homarus</taxon>
    </lineage>
</organism>
<proteinExistence type="predicted"/>
<evidence type="ECO:0000313" key="3">
    <source>
        <dbReference type="Proteomes" id="UP000747542"/>
    </source>
</evidence>
<feature type="region of interest" description="Disordered" evidence="1">
    <location>
        <begin position="1"/>
        <end position="38"/>
    </location>
</feature>
<protein>
    <submittedName>
        <fullName evidence="2">Uncharacterized protein</fullName>
    </submittedName>
</protein>
<evidence type="ECO:0000313" key="2">
    <source>
        <dbReference type="EMBL" id="KAG7159042.1"/>
    </source>
</evidence>
<dbReference type="EMBL" id="JAHLQT010034176">
    <property type="protein sequence ID" value="KAG7159042.1"/>
    <property type="molecule type" value="Genomic_DNA"/>
</dbReference>
<comment type="caution">
    <text evidence="2">The sequence shown here is derived from an EMBL/GenBank/DDBJ whole genome shotgun (WGS) entry which is preliminary data.</text>
</comment>
<keyword evidence="3" id="KW-1185">Reference proteome</keyword>
<dbReference type="AlphaFoldDB" id="A0A8J5JJ59"/>
<feature type="region of interest" description="Disordered" evidence="1">
    <location>
        <begin position="59"/>
        <end position="78"/>
    </location>
</feature>
<accession>A0A8J5JJ59</accession>
<dbReference type="Proteomes" id="UP000747542">
    <property type="component" value="Unassembled WGS sequence"/>
</dbReference>
<gene>
    <name evidence="2" type="ORF">Hamer_G028724</name>
</gene>
<evidence type="ECO:0000256" key="1">
    <source>
        <dbReference type="SAM" id="MobiDB-lite"/>
    </source>
</evidence>